<dbReference type="EMBL" id="LCYA01000066">
    <property type="protein sequence ID" value="KWV87872.1"/>
    <property type="molecule type" value="Genomic_DNA"/>
</dbReference>
<dbReference type="Proteomes" id="UP000061348">
    <property type="component" value="Unassembled WGS sequence"/>
</dbReference>
<reference evidence="1 2" key="1">
    <citation type="submission" date="2015-05" db="EMBL/GenBank/DDBJ databases">
        <title>A genomic and transcriptomic approach to investigate the blue pigment phenotype in Pseudomonas fluorescens.</title>
        <authorList>
            <person name="Andreani N.A."/>
            <person name="Cardazzo B."/>
        </authorList>
    </citation>
    <scope>NUCLEOTIDE SEQUENCE [LARGE SCALE GENOMIC DNA]</scope>
    <source>
        <strain evidence="1 2">Ps_22</strain>
    </source>
</reference>
<protein>
    <submittedName>
        <fullName evidence="1">Uncharacterized protein</fullName>
    </submittedName>
</protein>
<dbReference type="PATRIC" id="fig|294.194.peg.2841"/>
<organism evidence="1 2">
    <name type="scientific">Pseudomonas fluorescens</name>
    <dbReference type="NCBI Taxonomy" id="294"/>
    <lineage>
        <taxon>Bacteria</taxon>
        <taxon>Pseudomonadati</taxon>
        <taxon>Pseudomonadota</taxon>
        <taxon>Gammaproteobacteria</taxon>
        <taxon>Pseudomonadales</taxon>
        <taxon>Pseudomonadaceae</taxon>
        <taxon>Pseudomonas</taxon>
    </lineage>
</organism>
<evidence type="ECO:0000313" key="1">
    <source>
        <dbReference type="EMBL" id="KWV87872.1"/>
    </source>
</evidence>
<proteinExistence type="predicted"/>
<accession>A0A109LHC5</accession>
<gene>
    <name evidence="1" type="ORF">PFLmoz3_02566</name>
</gene>
<evidence type="ECO:0000313" key="2">
    <source>
        <dbReference type="Proteomes" id="UP000061348"/>
    </source>
</evidence>
<name>A0A109LHC5_PSEFL</name>
<comment type="caution">
    <text evidence="1">The sequence shown here is derived from an EMBL/GenBank/DDBJ whole genome shotgun (WGS) entry which is preliminary data.</text>
</comment>
<sequence>MLDVETPLGGIELERQGAVLQGFAVIAAEERHQQLALEQRVGGVPLDVEELAVGAQAAPFQQVQPPRVIRAAHGHMVGDDIEDQTHVVLTQRGDQATQRRFAPQFRVDPGRVDHIVAVHGAGAGA</sequence>
<dbReference type="AlphaFoldDB" id="A0A109LHC5"/>